<proteinExistence type="predicted"/>
<dbReference type="EMBL" id="HE573024">
    <property type="protein sequence ID" value="CCC49796.1"/>
    <property type="molecule type" value="Genomic_DNA"/>
</dbReference>
<protein>
    <submittedName>
        <fullName evidence="1">Uncharacterized protein</fullName>
    </submittedName>
</protein>
<reference evidence="1" key="1">
    <citation type="journal article" date="2012" name="Proc. Natl. Acad. Sci. U.S.A.">
        <title>Antigenic diversity is generated by distinct evolutionary mechanisms in African trypanosome species.</title>
        <authorList>
            <person name="Jackson A.P."/>
            <person name="Berry A."/>
            <person name="Aslett M."/>
            <person name="Allison H.C."/>
            <person name="Burton P."/>
            <person name="Vavrova-Anderson J."/>
            <person name="Brown R."/>
            <person name="Browne H."/>
            <person name="Corton N."/>
            <person name="Hauser H."/>
            <person name="Gamble J."/>
            <person name="Gilderthorp R."/>
            <person name="Marcello L."/>
            <person name="McQuillan J."/>
            <person name="Otto T.D."/>
            <person name="Quail M.A."/>
            <person name="Sanders M.J."/>
            <person name="van Tonder A."/>
            <person name="Ginger M.L."/>
            <person name="Field M.C."/>
            <person name="Barry J.D."/>
            <person name="Hertz-Fowler C."/>
            <person name="Berriman M."/>
        </authorList>
    </citation>
    <scope>NUCLEOTIDE SEQUENCE</scope>
    <source>
        <strain evidence="1">Y486</strain>
    </source>
</reference>
<name>G0U141_TRYVY</name>
<dbReference type="OMA" id="DIWCAQQ"/>
<gene>
    <name evidence="1" type="ORF">TVY486_0804040</name>
</gene>
<sequence>MRRACGEATHGCSTAVLRVCVASISTGVFDHPSFEHRKRHTFNTLPLHDANRFGGRTAYLREIGPVNIKGRGRRFKKDHRTVQFNVDVWCAQQTLRKRWKQRDWEVVEVPFALAPREQQRVIPELYTDVPQMADPDRMDFTNIRNKVYDREDLQAVLFPSANSPPYPAIQRVDRDAMTLEKFL</sequence>
<dbReference type="VEuPathDB" id="TriTrypDB:TvY486_0804040"/>
<evidence type="ECO:0000313" key="1">
    <source>
        <dbReference type="EMBL" id="CCC49796.1"/>
    </source>
</evidence>
<accession>G0U141</accession>
<dbReference type="AlphaFoldDB" id="G0U141"/>
<organism evidence="1">
    <name type="scientific">Trypanosoma vivax (strain Y486)</name>
    <dbReference type="NCBI Taxonomy" id="1055687"/>
    <lineage>
        <taxon>Eukaryota</taxon>
        <taxon>Discoba</taxon>
        <taxon>Euglenozoa</taxon>
        <taxon>Kinetoplastea</taxon>
        <taxon>Metakinetoplastina</taxon>
        <taxon>Trypanosomatida</taxon>
        <taxon>Trypanosomatidae</taxon>
        <taxon>Trypanosoma</taxon>
        <taxon>Duttonella</taxon>
    </lineage>
</organism>